<keyword evidence="1" id="KW-0175">Coiled coil</keyword>
<dbReference type="Pfam" id="PF00350">
    <property type="entry name" value="Dynamin_N"/>
    <property type="match status" value="1"/>
</dbReference>
<dbReference type="RefSeq" id="WP_072967689.1">
    <property type="nucleotide sequence ID" value="NZ_FRAJ01000014.1"/>
</dbReference>
<organism evidence="3 4">
    <name type="scientific">Caminicella sporogenes DSM 14501</name>
    <dbReference type="NCBI Taxonomy" id="1121266"/>
    <lineage>
        <taxon>Bacteria</taxon>
        <taxon>Bacillati</taxon>
        <taxon>Bacillota</taxon>
        <taxon>Clostridia</taxon>
        <taxon>Peptostreptococcales</taxon>
        <taxon>Caminicellaceae</taxon>
        <taxon>Caminicella</taxon>
    </lineage>
</organism>
<dbReference type="PANTHER" id="PTHR36681">
    <property type="entry name" value="NUCLEAR GTPASE, GERMINAL CENTER-ASSOCIATED, TANDEM DUPLICATE 3"/>
    <property type="match status" value="1"/>
</dbReference>
<evidence type="ECO:0000259" key="2">
    <source>
        <dbReference type="Pfam" id="PF00350"/>
    </source>
</evidence>
<dbReference type="AlphaFoldDB" id="A0A1M6REK7"/>
<evidence type="ECO:0000313" key="3">
    <source>
        <dbReference type="EMBL" id="SHK30787.1"/>
    </source>
</evidence>
<proteinExistence type="predicted"/>
<reference evidence="3 4" key="1">
    <citation type="submission" date="2016-11" db="EMBL/GenBank/DDBJ databases">
        <authorList>
            <person name="Jaros S."/>
            <person name="Januszkiewicz K."/>
            <person name="Wedrychowicz H."/>
        </authorList>
    </citation>
    <scope>NUCLEOTIDE SEQUENCE [LARGE SCALE GENOMIC DNA]</scope>
    <source>
        <strain evidence="3 4">DSM 14501</strain>
    </source>
</reference>
<dbReference type="InterPro" id="IPR027417">
    <property type="entry name" value="P-loop_NTPase"/>
</dbReference>
<feature type="coiled-coil region" evidence="1">
    <location>
        <begin position="704"/>
        <end position="742"/>
    </location>
</feature>
<dbReference type="Gene3D" id="3.40.50.300">
    <property type="entry name" value="P-loop containing nucleotide triphosphate hydrolases"/>
    <property type="match status" value="1"/>
</dbReference>
<name>A0A1M6REK7_9FIRM</name>
<evidence type="ECO:0000256" key="1">
    <source>
        <dbReference type="SAM" id="Coils"/>
    </source>
</evidence>
<dbReference type="PANTHER" id="PTHR36681:SF3">
    <property type="entry name" value="NUCLEAR GTPASE, GERMINAL CENTER-ASSOCIATED, TANDEM DUPLICATE 3"/>
    <property type="match status" value="1"/>
</dbReference>
<evidence type="ECO:0000313" key="4">
    <source>
        <dbReference type="Proteomes" id="UP000184082"/>
    </source>
</evidence>
<feature type="domain" description="Dynamin N-terminal" evidence="2">
    <location>
        <begin position="59"/>
        <end position="307"/>
    </location>
</feature>
<protein>
    <submittedName>
        <fullName evidence="3">Dynamin family protein</fullName>
    </submittedName>
</protein>
<dbReference type="InterPro" id="IPR045063">
    <property type="entry name" value="Dynamin_N"/>
</dbReference>
<dbReference type="Proteomes" id="UP000184082">
    <property type="component" value="Unassembled WGS sequence"/>
</dbReference>
<keyword evidence="4" id="KW-1185">Reference proteome</keyword>
<gene>
    <name evidence="3" type="ORF">SAMN02745883_01762</name>
</gene>
<dbReference type="EMBL" id="FRAJ01000014">
    <property type="protein sequence ID" value="SHK30787.1"/>
    <property type="molecule type" value="Genomic_DNA"/>
</dbReference>
<feature type="coiled-coil region" evidence="1">
    <location>
        <begin position="429"/>
        <end position="474"/>
    </location>
</feature>
<feature type="coiled-coil region" evidence="1">
    <location>
        <begin position="8"/>
        <end position="53"/>
    </location>
</feature>
<dbReference type="SUPFAM" id="SSF52540">
    <property type="entry name" value="P-loop containing nucleoside triphosphate hydrolases"/>
    <property type="match status" value="1"/>
</dbReference>
<accession>A0A1M6REK7</accession>
<dbReference type="STRING" id="1121266.SAMN02745883_01762"/>
<sequence length="753" mass="87989">MVEIKVDIEKKVNQLSNILNKYKNYEELMREHYRELQRDIQDFLKDVENARNTGRLLRIGIVGQVKVGKSSFLNALIFEGNGVLPKAATPMTASLTVIKYAPKVKAEIEFYDAEEWNTILNMAKEFERIYNETKKDLEEKMQKEVESGGLFGRSNNYKRKVQTADILATAGIPEEYKASYELVSMVRKSGLLVEKYLGKKETIENVSNVEDLMELLKDYVGTDGKFTPIVRNSCVYYDDPILKDIEIVDTPGINDPVISRGRRTKKYLGQCDVVFVLSYCGQFIDTADIELLAQNLPAKGIKNIVLIGSQLDSAMLQEYKKYKNITQLLDNLEIRLEKYVEDTFRNLQERCEGDREKEIIKELNKSLPPIFISAMAYNISKHYDDLDNEEKHFLNLYNNMYQGLVFDEDLLIELSNMELVFEKLQEQKLKKEEILNSRLENLVDGIEDRFHTKLQAIKKELQNKLNRIEKEDLESLYKKEKEITKRLNKGKNEIEICFENLILKIKQEFSLLLTDIKQVSRHFSNVNVKSESYTETYTVSVSKWYKPWTWGKKETRSRTITYRYANIYESIEQIEEFVYESEKRLKEVIIDIVDMPKFKAEIKKATLSVFNLGDENFDVQDVIIPVKRVINKITIPEIEFEEQNYSDIIANQFSSDRVKESDIERLREVQREVIRKVVEDIKIAVDKKTKEIVASLENTQKEYIDNVLNDIRKEINNLREYIKNKENSIKSHKELISKIEEDLKLMGVNGNDV</sequence>